<dbReference type="GO" id="GO:0005975">
    <property type="term" value="P:carbohydrate metabolic process"/>
    <property type="evidence" value="ECO:0007669"/>
    <property type="project" value="InterPro"/>
</dbReference>
<evidence type="ECO:0000256" key="5">
    <source>
        <dbReference type="SAM" id="SignalP"/>
    </source>
</evidence>
<comment type="similarity">
    <text evidence="1 4">Belongs to the glycosyl hydrolase 32 family.</text>
</comment>
<dbReference type="PANTHER" id="PTHR31953">
    <property type="entry name" value="BETA-FRUCTOFURANOSIDASE, INSOLUBLE ISOENZYME CWINV1-RELATED"/>
    <property type="match status" value="1"/>
</dbReference>
<evidence type="ECO:0000259" key="7">
    <source>
        <dbReference type="Pfam" id="PF08244"/>
    </source>
</evidence>
<evidence type="ECO:0000256" key="3">
    <source>
        <dbReference type="ARBA" id="ARBA00023295"/>
    </source>
</evidence>
<proteinExistence type="inferred from homology"/>
<dbReference type="Pfam" id="PF08244">
    <property type="entry name" value="Glyco_hydro_32C"/>
    <property type="match status" value="1"/>
</dbReference>
<evidence type="ECO:0000256" key="1">
    <source>
        <dbReference type="ARBA" id="ARBA00009902"/>
    </source>
</evidence>
<evidence type="ECO:0000313" key="8">
    <source>
        <dbReference type="EMBL" id="TYG38566.1"/>
    </source>
</evidence>
<dbReference type="FunFam" id="2.60.120.560:FF:000002">
    <property type="entry name" value="Beta-fructofuranosidase, insoluble isoenzyme CWINV1"/>
    <property type="match status" value="1"/>
</dbReference>
<dbReference type="AlphaFoldDB" id="A0A5D2A3T5"/>
<keyword evidence="2 4" id="KW-0378">Hydrolase</keyword>
<dbReference type="InterPro" id="IPR023296">
    <property type="entry name" value="Glyco_hydro_beta-prop_sf"/>
</dbReference>
<gene>
    <name evidence="8" type="ORF">ES288_D13G234300v1</name>
</gene>
<protein>
    <recommendedName>
        <fullName evidence="10">Glycosyl hydrolase family 32 N-terminal domain-containing protein</fullName>
    </recommendedName>
</protein>
<dbReference type="InterPro" id="IPR001362">
    <property type="entry name" value="Glyco_hydro_32"/>
</dbReference>
<dbReference type="Proteomes" id="UP000323506">
    <property type="component" value="Chromosome D13"/>
</dbReference>
<dbReference type="InterPro" id="IPR013189">
    <property type="entry name" value="Glyco_hydro_32_C"/>
</dbReference>
<feature type="chain" id="PRO_5022658915" description="Glycosyl hydrolase family 32 N-terminal domain-containing protein" evidence="5">
    <location>
        <begin position="20"/>
        <end position="649"/>
    </location>
</feature>
<accession>A0A5D2A3T5</accession>
<evidence type="ECO:0000256" key="4">
    <source>
        <dbReference type="RuleBase" id="RU362110"/>
    </source>
</evidence>
<dbReference type="Gene3D" id="2.115.10.20">
    <property type="entry name" value="Glycosyl hydrolase domain, family 43"/>
    <property type="match status" value="1"/>
</dbReference>
<dbReference type="SMART" id="SM00640">
    <property type="entry name" value="Glyco_32"/>
    <property type="match status" value="1"/>
</dbReference>
<name>A0A5D2A3T5_GOSDA</name>
<organism evidence="8 9">
    <name type="scientific">Gossypium darwinii</name>
    <name type="common">Darwin's cotton</name>
    <name type="synonym">Gossypium barbadense var. darwinii</name>
    <dbReference type="NCBI Taxonomy" id="34276"/>
    <lineage>
        <taxon>Eukaryota</taxon>
        <taxon>Viridiplantae</taxon>
        <taxon>Streptophyta</taxon>
        <taxon>Embryophyta</taxon>
        <taxon>Tracheophyta</taxon>
        <taxon>Spermatophyta</taxon>
        <taxon>Magnoliopsida</taxon>
        <taxon>eudicotyledons</taxon>
        <taxon>Gunneridae</taxon>
        <taxon>Pentapetalae</taxon>
        <taxon>rosids</taxon>
        <taxon>malvids</taxon>
        <taxon>Malvales</taxon>
        <taxon>Malvaceae</taxon>
        <taxon>Malvoideae</taxon>
        <taxon>Gossypium</taxon>
    </lineage>
</organism>
<dbReference type="InterPro" id="IPR050551">
    <property type="entry name" value="Fructan_Metab_Enzymes"/>
</dbReference>
<dbReference type="InterPro" id="IPR013148">
    <property type="entry name" value="Glyco_hydro_32_N"/>
</dbReference>
<evidence type="ECO:0000259" key="6">
    <source>
        <dbReference type="Pfam" id="PF00251"/>
    </source>
</evidence>
<evidence type="ECO:0008006" key="10">
    <source>
        <dbReference type="Google" id="ProtNLM"/>
    </source>
</evidence>
<feature type="signal peptide" evidence="5">
    <location>
        <begin position="1"/>
        <end position="19"/>
    </location>
</feature>
<keyword evidence="5" id="KW-0732">Signal</keyword>
<dbReference type="InterPro" id="IPR013320">
    <property type="entry name" value="ConA-like_dom_sf"/>
</dbReference>
<dbReference type="CDD" id="cd18624">
    <property type="entry name" value="GH32_Fruct1-like"/>
    <property type="match status" value="1"/>
</dbReference>
<dbReference type="GO" id="GO:0004553">
    <property type="term" value="F:hydrolase activity, hydrolyzing O-glycosyl compounds"/>
    <property type="evidence" value="ECO:0007669"/>
    <property type="project" value="InterPro"/>
</dbReference>
<feature type="domain" description="Glycosyl hydrolase family 32 N-terminal" evidence="6">
    <location>
        <begin position="52"/>
        <end position="365"/>
    </location>
</feature>
<dbReference type="Gene3D" id="2.60.120.560">
    <property type="entry name" value="Exo-inulinase, domain 1"/>
    <property type="match status" value="1"/>
</dbReference>
<feature type="domain" description="Glycosyl hydrolase family 32 C-terminal" evidence="7">
    <location>
        <begin position="369"/>
        <end position="561"/>
    </location>
</feature>
<dbReference type="SUPFAM" id="SSF75005">
    <property type="entry name" value="Arabinanase/levansucrase/invertase"/>
    <property type="match status" value="1"/>
</dbReference>
<dbReference type="SUPFAM" id="SSF49899">
    <property type="entry name" value="Concanavalin A-like lectins/glucanases"/>
    <property type="match status" value="1"/>
</dbReference>
<dbReference type="Pfam" id="PF00251">
    <property type="entry name" value="Glyco_hydro_32N"/>
    <property type="match status" value="1"/>
</dbReference>
<keyword evidence="3 4" id="KW-0326">Glycosidase</keyword>
<sequence>MDISLFLFVGFSCFLLINGNKVEDCDYLTDKTSLQSFHVLLQAEQPYRTAYHFQSPQNWLNGPMYYKGVYHLFYQYNPNSAWFGDGMVWAHSASYDLINWFGLDHALVPSEPFDAISCWSGSATILPGDKPVILYTGIDANYNQVQNLANPKNESDPLLVEWVKYSRNPLMTPPDGVKGDNFRDPTTAWQGPDGTWKVVIGSYSNNQGMAILYQSQDFVHWTMHRDPLYSSSKTEMWECPDFFPVSINSTNGVDTSVENPSVRHVMKASFNSHDYYIVGTYVTEQERFLPDADFTGTSSDLRFDYGKFYASKSFFDGKKNRRILCAWVNESDSMEDDLKKGWSGLQSIPRKIWLDRNGKQLVQWPVEELNSLRDNEVYVYGKQLESGSVFEVSGITASQADIEIMFELPKLEEAEFIDTSLVDPQLICDKQDASVTGKFGPFGLLALATKDLTEQTAIFFRVFRDHKDYKVLMCSDQKRSSLRNELDKTTYGAFIDIDPQREMVSLRTLIDHSIIESFGGKGRSVITTRVYPKLAINDEAHLFAFNNGSLSVRVSRLNAWSMNKAQITAGGNPKLYPRISRGRSKEHDPLFRSVDTRFCSDHFYNKTGPLGVYWILQLAPLRVDQVLKQGYQSDRIQEKDYQLKHGQII</sequence>
<dbReference type="EMBL" id="CM017713">
    <property type="protein sequence ID" value="TYG38566.1"/>
    <property type="molecule type" value="Genomic_DNA"/>
</dbReference>
<evidence type="ECO:0000256" key="2">
    <source>
        <dbReference type="ARBA" id="ARBA00022801"/>
    </source>
</evidence>
<evidence type="ECO:0000313" key="9">
    <source>
        <dbReference type="Proteomes" id="UP000323506"/>
    </source>
</evidence>
<keyword evidence="9" id="KW-1185">Reference proteome</keyword>
<reference evidence="8 9" key="1">
    <citation type="submission" date="2019-06" db="EMBL/GenBank/DDBJ databases">
        <title>WGS assembly of Gossypium darwinii.</title>
        <authorList>
            <person name="Chen Z.J."/>
            <person name="Sreedasyam A."/>
            <person name="Ando A."/>
            <person name="Song Q."/>
            <person name="De L."/>
            <person name="Hulse-Kemp A."/>
            <person name="Ding M."/>
            <person name="Ye W."/>
            <person name="Kirkbride R."/>
            <person name="Jenkins J."/>
            <person name="Plott C."/>
            <person name="Lovell J."/>
            <person name="Lin Y.-M."/>
            <person name="Vaughn R."/>
            <person name="Liu B."/>
            <person name="Li W."/>
            <person name="Simpson S."/>
            <person name="Scheffler B."/>
            <person name="Saski C."/>
            <person name="Grover C."/>
            <person name="Hu G."/>
            <person name="Conover J."/>
            <person name="Carlson J."/>
            <person name="Shu S."/>
            <person name="Boston L."/>
            <person name="Williams M."/>
            <person name="Peterson D."/>
            <person name="Mcgee K."/>
            <person name="Jones D."/>
            <person name="Wendel J."/>
            <person name="Stelly D."/>
            <person name="Grimwood J."/>
            <person name="Schmutz J."/>
        </authorList>
    </citation>
    <scope>NUCLEOTIDE SEQUENCE [LARGE SCALE GENOMIC DNA]</scope>
    <source>
        <strain evidence="8">1808015.09</strain>
    </source>
</reference>